<sequence>MHLKPVDVKHHCKEKCRLADPAVIFFRAESDLPIPIVFRQIPFVKAKKRHDDAVSFCGQLPVPDDPARGGISWIMCLWNLFCSQQKKPSTAPLTQPRTNSSLLFSADTQQEISATQVNPLTSERLFTQIIL</sequence>
<dbReference type="AlphaFoldDB" id="A0A1V4KXY5"/>
<comment type="caution">
    <text evidence="1">The sequence shown here is derived from an EMBL/GenBank/DDBJ whole genome shotgun (WGS) entry which is preliminary data.</text>
</comment>
<dbReference type="EMBL" id="LSYS01001315">
    <property type="protein sequence ID" value="OPJ89226.1"/>
    <property type="molecule type" value="Genomic_DNA"/>
</dbReference>
<gene>
    <name evidence="1" type="ORF">AV530_006979</name>
</gene>
<evidence type="ECO:0000313" key="2">
    <source>
        <dbReference type="Proteomes" id="UP000190648"/>
    </source>
</evidence>
<protein>
    <submittedName>
        <fullName evidence="1">Uncharacterized protein</fullName>
    </submittedName>
</protein>
<evidence type="ECO:0000313" key="1">
    <source>
        <dbReference type="EMBL" id="OPJ89226.1"/>
    </source>
</evidence>
<reference evidence="1 2" key="1">
    <citation type="submission" date="2016-02" db="EMBL/GenBank/DDBJ databases">
        <title>Band-tailed pigeon sequencing and assembly.</title>
        <authorList>
            <person name="Soares A.E."/>
            <person name="Novak B.J."/>
            <person name="Rice E.S."/>
            <person name="O'Connell B."/>
            <person name="Chang D."/>
            <person name="Weber S."/>
            <person name="Shapiro B."/>
        </authorList>
    </citation>
    <scope>NUCLEOTIDE SEQUENCE [LARGE SCALE GENOMIC DNA]</scope>
    <source>
        <strain evidence="1">BTP2013</strain>
        <tissue evidence="1">Blood</tissue>
    </source>
</reference>
<name>A0A1V4KXY5_PATFA</name>
<organism evidence="1 2">
    <name type="scientific">Patagioenas fasciata monilis</name>
    <dbReference type="NCBI Taxonomy" id="372326"/>
    <lineage>
        <taxon>Eukaryota</taxon>
        <taxon>Metazoa</taxon>
        <taxon>Chordata</taxon>
        <taxon>Craniata</taxon>
        <taxon>Vertebrata</taxon>
        <taxon>Euteleostomi</taxon>
        <taxon>Archelosauria</taxon>
        <taxon>Archosauria</taxon>
        <taxon>Dinosauria</taxon>
        <taxon>Saurischia</taxon>
        <taxon>Theropoda</taxon>
        <taxon>Coelurosauria</taxon>
        <taxon>Aves</taxon>
        <taxon>Neognathae</taxon>
        <taxon>Neoaves</taxon>
        <taxon>Columbimorphae</taxon>
        <taxon>Columbiformes</taxon>
        <taxon>Columbidae</taxon>
        <taxon>Patagioenas</taxon>
    </lineage>
</organism>
<accession>A0A1V4KXY5</accession>
<proteinExistence type="predicted"/>
<keyword evidence="2" id="KW-1185">Reference proteome</keyword>
<dbReference type="Proteomes" id="UP000190648">
    <property type="component" value="Unassembled WGS sequence"/>
</dbReference>